<comment type="similarity">
    <text evidence="1 8">Belongs to the class-II aminoacyl-tRNA synthetase family.</text>
</comment>
<evidence type="ECO:0000256" key="5">
    <source>
        <dbReference type="ARBA" id="ARBA00022917"/>
    </source>
</evidence>
<dbReference type="GO" id="GO:0005524">
    <property type="term" value="F:ATP binding"/>
    <property type="evidence" value="ECO:0007669"/>
    <property type="project" value="UniProtKB-UniRule"/>
</dbReference>
<dbReference type="NCBIfam" id="NF006827">
    <property type="entry name" value="PRK09348.1"/>
    <property type="match status" value="1"/>
</dbReference>
<dbReference type="PROSITE" id="PS50861">
    <property type="entry name" value="AA_TRNA_LIGASE_II_GLYAB"/>
    <property type="match status" value="2"/>
</dbReference>
<keyword evidence="3 8" id="KW-0547">Nucleotide-binding</keyword>
<dbReference type="InterPro" id="IPR045864">
    <property type="entry name" value="aa-tRNA-synth_II/BPL/LPL"/>
</dbReference>
<dbReference type="Pfam" id="PF02091">
    <property type="entry name" value="tRNA-synt_2e"/>
    <property type="match status" value="1"/>
</dbReference>
<proteinExistence type="inferred from homology"/>
<dbReference type="EMBL" id="PFQB01000054">
    <property type="protein sequence ID" value="PJA14338.1"/>
    <property type="molecule type" value="Genomic_DNA"/>
</dbReference>
<reference evidence="10" key="1">
    <citation type="submission" date="2017-09" db="EMBL/GenBank/DDBJ databases">
        <title>Depth-based differentiation of microbial function through sediment-hosted aquifers and enrichment of novel symbionts in the deep terrestrial subsurface.</title>
        <authorList>
            <person name="Probst A.J."/>
            <person name="Ladd B."/>
            <person name="Jarett J.K."/>
            <person name="Geller-Mcgrath D.E."/>
            <person name="Sieber C.M.K."/>
            <person name="Emerson J.B."/>
            <person name="Anantharaman K."/>
            <person name="Thomas B.C."/>
            <person name="Malmstrom R."/>
            <person name="Stieglmeier M."/>
            <person name="Klingl A."/>
            <person name="Woyke T."/>
            <person name="Ryan C.M."/>
            <person name="Banfield J.F."/>
        </authorList>
    </citation>
    <scope>NUCLEOTIDE SEQUENCE [LARGE SCALE GENOMIC DNA]</scope>
</reference>
<gene>
    <name evidence="8" type="primary">glyQ</name>
    <name evidence="9" type="ORF">COX64_02230</name>
</gene>
<comment type="subunit">
    <text evidence="8">Tetramer of two alpha and two beta subunits.</text>
</comment>
<dbReference type="InterPro" id="IPR002310">
    <property type="entry name" value="Gly-tRNA_ligase_asu"/>
</dbReference>
<keyword evidence="4 8" id="KW-0067">ATP-binding</keyword>
<dbReference type="NCBIfam" id="TIGR00388">
    <property type="entry name" value="glyQ"/>
    <property type="match status" value="1"/>
</dbReference>
<keyword evidence="5 8" id="KW-0648">Protein biosynthesis</keyword>
<dbReference type="SUPFAM" id="SSF55681">
    <property type="entry name" value="Class II aaRS and biotin synthetases"/>
    <property type="match status" value="1"/>
</dbReference>
<name>A0A2M7W239_9BACT</name>
<keyword evidence="8" id="KW-0963">Cytoplasm</keyword>
<dbReference type="EC" id="6.1.1.14" evidence="8"/>
<dbReference type="Gene3D" id="3.30.930.10">
    <property type="entry name" value="Bira Bifunctional Protein, Domain 2"/>
    <property type="match status" value="1"/>
</dbReference>
<dbReference type="AlphaFoldDB" id="A0A2M7W239"/>
<evidence type="ECO:0000313" key="10">
    <source>
        <dbReference type="Proteomes" id="UP000228952"/>
    </source>
</evidence>
<evidence type="ECO:0000313" key="9">
    <source>
        <dbReference type="EMBL" id="PJA14338.1"/>
    </source>
</evidence>
<dbReference type="PRINTS" id="PR01044">
    <property type="entry name" value="TRNASYNTHGA"/>
</dbReference>
<dbReference type="Proteomes" id="UP000228952">
    <property type="component" value="Unassembled WGS sequence"/>
</dbReference>
<organism evidence="9 10">
    <name type="scientific">Candidatus Dojkabacteria bacterium CG_4_10_14_0_2_um_filter_Dojkabacteria_WS6_41_15</name>
    <dbReference type="NCBI Taxonomy" id="2014249"/>
    <lineage>
        <taxon>Bacteria</taxon>
        <taxon>Candidatus Dojkabacteria</taxon>
    </lineage>
</organism>
<dbReference type="InterPro" id="IPR015944">
    <property type="entry name" value="Gly-tRNA-synth_bsu"/>
</dbReference>
<comment type="subcellular location">
    <subcellularLocation>
        <location evidence="8">Cytoplasm</location>
    </subcellularLocation>
</comment>
<dbReference type="NCBIfam" id="TIGR00211">
    <property type="entry name" value="glyS"/>
    <property type="match status" value="1"/>
</dbReference>
<sequence length="965" mass="110835">MSFQELIEGLNTFWAKQGCLIGQPYGVEVGAGTANPHTFFRVLGPEPYNVAYVEPSRRPTDGRYGQSPNRFQHYFQYQVILKPAPKFNQELFIESLITMGLDPRKHDIRFVEDNWESTPLGAWGLGWEVWCDGMEVAQYTYFQQMAGIPLEVPTLEITYGLERLAMYIQDVDHYKDMKWNDTTTYADIFERHEYWQAKHNFETSTPATLQTLFTTYETEVQTQITLKNYWAAYDYLLKVSHLFNLLEARGMISVSDRVAKFGMMGKATKAIGTMYLDEREVLGFPLKGRMAPIQYHPTVLKAVPPSKAKYQKNIAIVELGFEELPVSYLIEWSELLTHYWFKQQLKDRGVTYRKAYLYMTPRRIVMKIVQPSKQGRVVQTLKGPATQIAYDEKGKPTAVLEGYLRSKSLKIKELKIKEENGKQFVAAEKEVVKTLAEVFQEISEQIIASAPKTRWMVWEQGIPAFIRPLRWILAYHNDKKLQISLMNISTGKSSPLPRYELPAEKEISSAQQYLQFVRESGIILSQKKRARRIAKESAKPGVKIGKFDDMVVKNSFLTENPHAIGLELEKKYAELPIELITLILEKNQMYPMTQEKSGELYYHVVANHRRVHKRIAYGNQKVARARLDDGVFYFEQDSKKKLAEYEEGLKQIGFHPKAGTYYDKKQRIQKRVESLYQELGKKTPPQLTGALKLVKNDKATSLGKEFPSLEGVIGKTYAIREGIDKKVADLLAEHYLPLEPGGKLPATEEGIVLSLVDKLDSLITLSQVEKLPEGSHDPFEIRKTVYRLLTLLTKSTLHFESSDLSSELYAFIAKRFQQLLEEEQIPQWIARGVALSSSRDFGEKYRYAYNLADSAKTDEDKELILDTLKRVKNILGQKEAIVGEAKTYGSDKPLEPVEQELKTFVDTHEKEGIAPHKLVALAHILERYFRAIMVLDKEEAIRNRRVAAMQALQQLLEQNFSLTFS</sequence>
<evidence type="ECO:0000256" key="4">
    <source>
        <dbReference type="ARBA" id="ARBA00022840"/>
    </source>
</evidence>
<evidence type="ECO:0000256" key="8">
    <source>
        <dbReference type="HAMAP-Rule" id="MF_00254"/>
    </source>
</evidence>
<keyword evidence="2 8" id="KW-0436">Ligase</keyword>
<dbReference type="GO" id="GO:0006426">
    <property type="term" value="P:glycyl-tRNA aminoacylation"/>
    <property type="evidence" value="ECO:0007669"/>
    <property type="project" value="UniProtKB-UniRule"/>
</dbReference>
<protein>
    <recommendedName>
        <fullName evidence="8">Glycine--tRNA ligase alpha subunit</fullName>
        <ecNumber evidence="8">6.1.1.14</ecNumber>
    </recommendedName>
    <alternativeName>
        <fullName evidence="8">Glycyl-tRNA synthetase alpha subunit</fullName>
        <shortName evidence="8">GlyRS</shortName>
    </alternativeName>
</protein>
<dbReference type="PANTHER" id="PTHR30075">
    <property type="entry name" value="GLYCYL-TRNA SYNTHETASE"/>
    <property type="match status" value="1"/>
</dbReference>
<dbReference type="Pfam" id="PF02092">
    <property type="entry name" value="tRNA_synt_2f"/>
    <property type="match status" value="1"/>
</dbReference>
<dbReference type="HAMAP" id="MF_00254">
    <property type="entry name" value="Gly_tRNA_synth_alpha"/>
    <property type="match status" value="1"/>
</dbReference>
<dbReference type="Gene3D" id="1.20.58.180">
    <property type="entry name" value="Class II aaRS and biotin synthetases, domain 2"/>
    <property type="match status" value="1"/>
</dbReference>
<evidence type="ECO:0000256" key="6">
    <source>
        <dbReference type="ARBA" id="ARBA00023146"/>
    </source>
</evidence>
<evidence type="ECO:0000256" key="1">
    <source>
        <dbReference type="ARBA" id="ARBA00008226"/>
    </source>
</evidence>
<accession>A0A2M7W239</accession>
<keyword evidence="6 8" id="KW-0030">Aminoacyl-tRNA synthetase</keyword>
<comment type="caution">
    <text evidence="9">The sequence shown here is derived from an EMBL/GenBank/DDBJ whole genome shotgun (WGS) entry which is preliminary data.</text>
</comment>
<dbReference type="PANTHER" id="PTHR30075:SF2">
    <property type="entry name" value="GLYCINE--TRNA LIGASE, CHLOROPLASTIC_MITOCHONDRIAL 2"/>
    <property type="match status" value="1"/>
</dbReference>
<evidence type="ECO:0000256" key="7">
    <source>
        <dbReference type="ARBA" id="ARBA00047937"/>
    </source>
</evidence>
<dbReference type="InterPro" id="IPR006194">
    <property type="entry name" value="Gly-tRNA-synth_heterodimer"/>
</dbReference>
<dbReference type="GO" id="GO:0004820">
    <property type="term" value="F:glycine-tRNA ligase activity"/>
    <property type="evidence" value="ECO:0007669"/>
    <property type="project" value="UniProtKB-UniRule"/>
</dbReference>
<comment type="catalytic activity">
    <reaction evidence="7 8">
        <text>tRNA(Gly) + glycine + ATP = glycyl-tRNA(Gly) + AMP + diphosphate</text>
        <dbReference type="Rhea" id="RHEA:16013"/>
        <dbReference type="Rhea" id="RHEA-COMP:9664"/>
        <dbReference type="Rhea" id="RHEA-COMP:9683"/>
        <dbReference type="ChEBI" id="CHEBI:30616"/>
        <dbReference type="ChEBI" id="CHEBI:33019"/>
        <dbReference type="ChEBI" id="CHEBI:57305"/>
        <dbReference type="ChEBI" id="CHEBI:78442"/>
        <dbReference type="ChEBI" id="CHEBI:78522"/>
        <dbReference type="ChEBI" id="CHEBI:456215"/>
        <dbReference type="EC" id="6.1.1.14"/>
    </reaction>
</comment>
<dbReference type="GO" id="GO:0005829">
    <property type="term" value="C:cytosol"/>
    <property type="evidence" value="ECO:0007669"/>
    <property type="project" value="TreeGrafter"/>
</dbReference>
<evidence type="ECO:0000256" key="2">
    <source>
        <dbReference type="ARBA" id="ARBA00022598"/>
    </source>
</evidence>
<evidence type="ECO:0000256" key="3">
    <source>
        <dbReference type="ARBA" id="ARBA00022741"/>
    </source>
</evidence>